<evidence type="ECO:0000313" key="2">
    <source>
        <dbReference type="Proteomes" id="UP000239494"/>
    </source>
</evidence>
<dbReference type="OrthoDB" id="3693806at2"/>
<protein>
    <submittedName>
        <fullName evidence="1">Uncharacterized protein</fullName>
    </submittedName>
</protein>
<reference evidence="1 2" key="1">
    <citation type="submission" date="2018-03" db="EMBL/GenBank/DDBJ databases">
        <title>Genomic Encyclopedia of Archaeal and Bacterial Type Strains, Phase II (KMG-II): from individual species to whole genera.</title>
        <authorList>
            <person name="Goeker M."/>
        </authorList>
    </citation>
    <scope>NUCLEOTIDE SEQUENCE [LARGE SCALE GENOMIC DNA]</scope>
    <source>
        <strain evidence="1 2">DSM 44720</strain>
    </source>
</reference>
<name>A0A2T0TMD3_9PSEU</name>
<comment type="caution">
    <text evidence="1">The sequence shown here is derived from an EMBL/GenBank/DDBJ whole genome shotgun (WGS) entry which is preliminary data.</text>
</comment>
<dbReference type="AlphaFoldDB" id="A0A2T0TMD3"/>
<evidence type="ECO:0000313" key="1">
    <source>
        <dbReference type="EMBL" id="PRY46678.1"/>
    </source>
</evidence>
<gene>
    <name evidence="1" type="ORF">CLV43_101957</name>
</gene>
<accession>A0A2T0TMD3</accession>
<proteinExistence type="predicted"/>
<dbReference type="RefSeq" id="WP_106185659.1">
    <property type="nucleotide sequence ID" value="NZ_PVTF01000001.1"/>
</dbReference>
<organism evidence="1 2">
    <name type="scientific">Umezawaea tangerina</name>
    <dbReference type="NCBI Taxonomy" id="84725"/>
    <lineage>
        <taxon>Bacteria</taxon>
        <taxon>Bacillati</taxon>
        <taxon>Actinomycetota</taxon>
        <taxon>Actinomycetes</taxon>
        <taxon>Pseudonocardiales</taxon>
        <taxon>Pseudonocardiaceae</taxon>
        <taxon>Umezawaea</taxon>
    </lineage>
</organism>
<sequence length="169" mass="17468">MSTPQTTSAAVTTQKAGLTPQGFLPKAIGQQAGWDCSGSVIDSCGVRFQVTAVETSPQCHQYGRAPAAGRKILLLRVSMTTGTLSRDGAAVAPELFAPFSLKGISADGFVHDAEPGSCADLDGRLSGTILPNAKYEGAVEIEVPESVTSVASAHQPAQDGNRGWVWPVG</sequence>
<dbReference type="Proteomes" id="UP000239494">
    <property type="component" value="Unassembled WGS sequence"/>
</dbReference>
<dbReference type="EMBL" id="PVTF01000001">
    <property type="protein sequence ID" value="PRY46678.1"/>
    <property type="molecule type" value="Genomic_DNA"/>
</dbReference>
<keyword evidence="2" id="KW-1185">Reference proteome</keyword>